<comment type="cofactor">
    <cofactor evidence="1">
        <name>FMN</name>
        <dbReference type="ChEBI" id="CHEBI:58210"/>
    </cofactor>
</comment>
<feature type="domain" description="NADH:flavin oxidoreductase/NADH oxidase N-terminal" evidence="4">
    <location>
        <begin position="2"/>
        <end position="334"/>
    </location>
</feature>
<proteinExistence type="inferred from homology"/>
<protein>
    <submittedName>
        <fullName evidence="5">Alkene reductase</fullName>
    </submittedName>
</protein>
<dbReference type="InterPro" id="IPR013785">
    <property type="entry name" value="Aldolase_TIM"/>
</dbReference>
<evidence type="ECO:0000256" key="3">
    <source>
        <dbReference type="ARBA" id="ARBA00023002"/>
    </source>
</evidence>
<dbReference type="SUPFAM" id="SSF51395">
    <property type="entry name" value="FMN-linked oxidoreductases"/>
    <property type="match status" value="1"/>
</dbReference>
<reference evidence="5 6" key="1">
    <citation type="submission" date="2018-05" db="EMBL/GenBank/DDBJ databases">
        <title>Chitinophaga sp. K3CV102501T nov., isolated from isolated from a monsoon evergreen broad-leaved forest soil.</title>
        <authorList>
            <person name="Lv Y."/>
        </authorList>
    </citation>
    <scope>NUCLEOTIDE SEQUENCE [LARGE SCALE GENOMIC DNA]</scope>
    <source>
        <strain evidence="5 6">GDMCC 1.1325</strain>
    </source>
</reference>
<comment type="caution">
    <text evidence="5">The sequence shown here is derived from an EMBL/GenBank/DDBJ whole genome shotgun (WGS) entry which is preliminary data.</text>
</comment>
<dbReference type="GO" id="GO:0005829">
    <property type="term" value="C:cytosol"/>
    <property type="evidence" value="ECO:0007669"/>
    <property type="project" value="UniProtKB-ARBA"/>
</dbReference>
<dbReference type="Proteomes" id="UP000253410">
    <property type="component" value="Unassembled WGS sequence"/>
</dbReference>
<keyword evidence="3" id="KW-0560">Oxidoreductase</keyword>
<dbReference type="PANTHER" id="PTHR22893">
    <property type="entry name" value="NADH OXIDOREDUCTASE-RELATED"/>
    <property type="match status" value="1"/>
</dbReference>
<gene>
    <name evidence="5" type="ORF">DF182_23000</name>
</gene>
<dbReference type="PANTHER" id="PTHR22893:SF91">
    <property type="entry name" value="NADPH DEHYDROGENASE 2-RELATED"/>
    <property type="match status" value="1"/>
</dbReference>
<organism evidence="5 6">
    <name type="scientific">Chitinophaga flava</name>
    <dbReference type="NCBI Taxonomy" id="2259036"/>
    <lineage>
        <taxon>Bacteria</taxon>
        <taxon>Pseudomonadati</taxon>
        <taxon>Bacteroidota</taxon>
        <taxon>Chitinophagia</taxon>
        <taxon>Chitinophagales</taxon>
        <taxon>Chitinophagaceae</taxon>
        <taxon>Chitinophaga</taxon>
    </lineage>
</organism>
<evidence type="ECO:0000256" key="1">
    <source>
        <dbReference type="ARBA" id="ARBA00001917"/>
    </source>
</evidence>
<dbReference type="InterPro" id="IPR001155">
    <property type="entry name" value="OxRdtase_FMN_N"/>
</dbReference>
<dbReference type="OrthoDB" id="9772736at2"/>
<evidence type="ECO:0000256" key="2">
    <source>
        <dbReference type="ARBA" id="ARBA00005979"/>
    </source>
</evidence>
<dbReference type="GO" id="GO:0010181">
    <property type="term" value="F:FMN binding"/>
    <property type="evidence" value="ECO:0007669"/>
    <property type="project" value="InterPro"/>
</dbReference>
<dbReference type="AlphaFoldDB" id="A0A365XSQ8"/>
<dbReference type="EMBL" id="QFFJ01000002">
    <property type="protein sequence ID" value="RBL89392.1"/>
    <property type="molecule type" value="Genomic_DNA"/>
</dbReference>
<dbReference type="Pfam" id="PF00724">
    <property type="entry name" value="Oxidored_FMN"/>
    <property type="match status" value="1"/>
</dbReference>
<dbReference type="GO" id="GO:0016628">
    <property type="term" value="F:oxidoreductase activity, acting on the CH-CH group of donors, NAD or NADP as acceptor"/>
    <property type="evidence" value="ECO:0007669"/>
    <property type="project" value="UniProtKB-ARBA"/>
</dbReference>
<accession>A0A365XSQ8</accession>
<evidence type="ECO:0000313" key="5">
    <source>
        <dbReference type="EMBL" id="RBL89392.1"/>
    </source>
</evidence>
<name>A0A365XSQ8_9BACT</name>
<dbReference type="InterPro" id="IPR045247">
    <property type="entry name" value="Oye-like"/>
</dbReference>
<dbReference type="RefSeq" id="WP_113618136.1">
    <property type="nucleotide sequence ID" value="NZ_QFFJ01000002.1"/>
</dbReference>
<keyword evidence="6" id="KW-1185">Reference proteome</keyword>
<dbReference type="Gene3D" id="3.20.20.70">
    <property type="entry name" value="Aldolase class I"/>
    <property type="match status" value="1"/>
</dbReference>
<sequence>MKLLEPIAAPTLTLKNRIVMAPMSRRRVTGEGIPGELMKTYYSQRASAGLIIAESTVISPGGMGISRLPGIYSKAQIEGWKKVTAAVHQQNGKIFLQLVHAGRIAHALNIPGGASPVAPSAIAAAGTISTPAGVQPLPVPTALSPEDTEEIYNIHLQAAKNALEAGFDGIEIHAAHGYLLEQFIHPASNQRSDEYGGSIENRSRLLLRITEGIIGIAGADRVGIRFSPFASLNGLSAYEEETATYLYLAAKLNKMNIRYIHLSDQSTNGHPPIPPAFISLLREQFHQWLILAGGYDTDSATAAMQRFNNDLIAFGRPFISNPDLVERIAQRLPLAPADKSTFYEGEEKGFIDYPYLTPAQKL</sequence>
<dbReference type="CDD" id="cd02933">
    <property type="entry name" value="OYE_like_FMN"/>
    <property type="match status" value="1"/>
</dbReference>
<comment type="similarity">
    <text evidence="2">Belongs to the NADH:flavin oxidoreductase/NADH oxidase family.</text>
</comment>
<evidence type="ECO:0000313" key="6">
    <source>
        <dbReference type="Proteomes" id="UP000253410"/>
    </source>
</evidence>
<evidence type="ECO:0000259" key="4">
    <source>
        <dbReference type="Pfam" id="PF00724"/>
    </source>
</evidence>
<dbReference type="FunFam" id="3.20.20.70:FF:000059">
    <property type="entry name" value="N-ethylmaleimide reductase, FMN-linked"/>
    <property type="match status" value="1"/>
</dbReference>